<dbReference type="AlphaFoldDB" id="A0A1J5PF20"/>
<proteinExistence type="predicted"/>
<accession>A0A1J5PF20</accession>
<organism evidence="1">
    <name type="scientific">mine drainage metagenome</name>
    <dbReference type="NCBI Taxonomy" id="410659"/>
    <lineage>
        <taxon>unclassified sequences</taxon>
        <taxon>metagenomes</taxon>
        <taxon>ecological metagenomes</taxon>
    </lineage>
</organism>
<gene>
    <name evidence="1" type="ORF">GALL_546050</name>
</gene>
<reference evidence="1" key="1">
    <citation type="submission" date="2016-10" db="EMBL/GenBank/DDBJ databases">
        <title>Sequence of Gallionella enrichment culture.</title>
        <authorList>
            <person name="Poehlein A."/>
            <person name="Muehling M."/>
            <person name="Daniel R."/>
        </authorList>
    </citation>
    <scope>NUCLEOTIDE SEQUENCE</scope>
</reference>
<comment type="caution">
    <text evidence="1">The sequence shown here is derived from an EMBL/GenBank/DDBJ whole genome shotgun (WGS) entry which is preliminary data.</text>
</comment>
<dbReference type="EMBL" id="MLJW01008640">
    <property type="protein sequence ID" value="OIQ63851.1"/>
    <property type="molecule type" value="Genomic_DNA"/>
</dbReference>
<protein>
    <submittedName>
        <fullName evidence="1">Uncharacterized protein</fullName>
    </submittedName>
</protein>
<name>A0A1J5PF20_9ZZZZ</name>
<evidence type="ECO:0000313" key="1">
    <source>
        <dbReference type="EMBL" id="OIQ63851.1"/>
    </source>
</evidence>
<sequence length="97" mass="10766">MCPDHRPLRQIDWKSSQGIDVAGACHVAVHRPVGRCTAGPAVEVHQQKRQVVSYVDGRQLFVELQRVERHRAALPQADVSQMQVAMAAAHETVPVPR</sequence>